<accession>A0A8E2DNB7</accession>
<reference evidence="1 2" key="1">
    <citation type="submission" date="2016-07" db="EMBL/GenBank/DDBJ databases">
        <title>Draft genome of the white-rot fungus Obba rivulosa 3A-2.</title>
        <authorList>
            <consortium name="DOE Joint Genome Institute"/>
            <person name="Miettinen O."/>
            <person name="Riley R."/>
            <person name="Acob R."/>
            <person name="Barry K."/>
            <person name="Cullen D."/>
            <person name="De Vries R."/>
            <person name="Hainaut M."/>
            <person name="Hatakka A."/>
            <person name="Henrissat B."/>
            <person name="Hilden K."/>
            <person name="Kuo R."/>
            <person name="Labutti K."/>
            <person name="Lipzen A."/>
            <person name="Makela M.R."/>
            <person name="Sandor L."/>
            <person name="Spatafora J.W."/>
            <person name="Grigoriev I.V."/>
            <person name="Hibbett D.S."/>
        </authorList>
    </citation>
    <scope>NUCLEOTIDE SEQUENCE [LARGE SCALE GENOMIC DNA]</scope>
    <source>
        <strain evidence="1 2">3A-2</strain>
    </source>
</reference>
<sequence length="77" mass="8565">MNYIMASLSLGVIALAYIVYQRSSRISLADIPGTEPDSFLLGNLVHVFHHQVREADFAWLDWFGGTRIEGPSGEDVL</sequence>
<gene>
    <name evidence="1" type="ORF">OBBRIDRAFT_794292</name>
</gene>
<evidence type="ECO:0000313" key="2">
    <source>
        <dbReference type="Proteomes" id="UP000250043"/>
    </source>
</evidence>
<organism evidence="1 2">
    <name type="scientific">Obba rivulosa</name>
    <dbReference type="NCBI Taxonomy" id="1052685"/>
    <lineage>
        <taxon>Eukaryota</taxon>
        <taxon>Fungi</taxon>
        <taxon>Dikarya</taxon>
        <taxon>Basidiomycota</taxon>
        <taxon>Agaricomycotina</taxon>
        <taxon>Agaricomycetes</taxon>
        <taxon>Polyporales</taxon>
        <taxon>Gelatoporiaceae</taxon>
        <taxon>Obba</taxon>
    </lineage>
</organism>
<proteinExistence type="predicted"/>
<dbReference type="Proteomes" id="UP000250043">
    <property type="component" value="Unassembled WGS sequence"/>
</dbReference>
<evidence type="ECO:0000313" key="1">
    <source>
        <dbReference type="EMBL" id="OCH89428.1"/>
    </source>
</evidence>
<keyword evidence="2" id="KW-1185">Reference proteome</keyword>
<dbReference type="EMBL" id="KV722427">
    <property type="protein sequence ID" value="OCH89428.1"/>
    <property type="molecule type" value="Genomic_DNA"/>
</dbReference>
<dbReference type="OrthoDB" id="5076166at2759"/>
<name>A0A8E2DNB7_9APHY</name>
<evidence type="ECO:0008006" key="3">
    <source>
        <dbReference type="Google" id="ProtNLM"/>
    </source>
</evidence>
<protein>
    <recommendedName>
        <fullName evidence="3">Cytochrome P450</fullName>
    </recommendedName>
</protein>
<dbReference type="AlphaFoldDB" id="A0A8E2DNB7"/>